<reference evidence="1" key="1">
    <citation type="journal article" date="2022" name="bioRxiv">
        <title>Sequencing and chromosome-scale assembly of the giantPleurodeles waltlgenome.</title>
        <authorList>
            <person name="Brown T."/>
            <person name="Elewa A."/>
            <person name="Iarovenko S."/>
            <person name="Subramanian E."/>
            <person name="Araus A.J."/>
            <person name="Petzold A."/>
            <person name="Susuki M."/>
            <person name="Suzuki K.-i.T."/>
            <person name="Hayashi T."/>
            <person name="Toyoda A."/>
            <person name="Oliveira C."/>
            <person name="Osipova E."/>
            <person name="Leigh N.D."/>
            <person name="Simon A."/>
            <person name="Yun M.H."/>
        </authorList>
    </citation>
    <scope>NUCLEOTIDE SEQUENCE</scope>
    <source>
        <strain evidence="1">20211129_DDA</strain>
        <tissue evidence="1">Liver</tissue>
    </source>
</reference>
<evidence type="ECO:0000313" key="1">
    <source>
        <dbReference type="EMBL" id="KAJ1082816.1"/>
    </source>
</evidence>
<gene>
    <name evidence="1" type="ORF">NDU88_002981</name>
</gene>
<proteinExistence type="predicted"/>
<keyword evidence="2" id="KW-1185">Reference proteome</keyword>
<evidence type="ECO:0000313" key="2">
    <source>
        <dbReference type="Proteomes" id="UP001066276"/>
    </source>
</evidence>
<dbReference type="Proteomes" id="UP001066276">
    <property type="component" value="Chromosome 12"/>
</dbReference>
<organism evidence="1 2">
    <name type="scientific">Pleurodeles waltl</name>
    <name type="common">Iberian ribbed newt</name>
    <dbReference type="NCBI Taxonomy" id="8319"/>
    <lineage>
        <taxon>Eukaryota</taxon>
        <taxon>Metazoa</taxon>
        <taxon>Chordata</taxon>
        <taxon>Craniata</taxon>
        <taxon>Vertebrata</taxon>
        <taxon>Euteleostomi</taxon>
        <taxon>Amphibia</taxon>
        <taxon>Batrachia</taxon>
        <taxon>Caudata</taxon>
        <taxon>Salamandroidea</taxon>
        <taxon>Salamandridae</taxon>
        <taxon>Pleurodelinae</taxon>
        <taxon>Pleurodeles</taxon>
    </lineage>
</organism>
<comment type="caution">
    <text evidence="1">The sequence shown here is derived from an EMBL/GenBank/DDBJ whole genome shotgun (WGS) entry which is preliminary data.</text>
</comment>
<name>A0AAV7KTM0_PLEWA</name>
<dbReference type="EMBL" id="JANPWB010000016">
    <property type="protein sequence ID" value="KAJ1082816.1"/>
    <property type="molecule type" value="Genomic_DNA"/>
</dbReference>
<sequence length="312" mass="33857">MLLCVLFAGKLCSAWRHSASLHDTACILPKRHRDVGCLVTRTDLKTSHDTFRCQLTCMGWPRYSGDHIATRQSAYCLLTGVVIRAASPCRAPEELQSTVAHGWCLADLGAVRIQGCQQGAPTHIPPCPDLGPAAESTSGAFSGLEAVTAPSYSVTAGSCTASSAPLRDTSADGALYLVPQKSRRHWRTLLCPQCCQRELCVGTEAHMDQSILPCAARHWQGPLSPRCCQLELSSGAEAHTRAVYLQRSLCHWQGPLSPRCCQLELSSGAEAHTRAVYLQRSLCHWQGPLYPQCSQLELSSGAEAHTRAVRLL</sequence>
<protein>
    <submittedName>
        <fullName evidence="1">Uncharacterized protein</fullName>
    </submittedName>
</protein>
<accession>A0AAV7KTM0</accession>
<dbReference type="AlphaFoldDB" id="A0AAV7KTM0"/>